<dbReference type="EMBL" id="SJPG01000001">
    <property type="protein sequence ID" value="TWT63875.1"/>
    <property type="molecule type" value="Genomic_DNA"/>
</dbReference>
<dbReference type="GO" id="GO:0005737">
    <property type="term" value="C:cytoplasm"/>
    <property type="evidence" value="ECO:0007669"/>
    <property type="project" value="TreeGrafter"/>
</dbReference>
<reference evidence="3 4" key="1">
    <citation type="submission" date="2019-02" db="EMBL/GenBank/DDBJ databases">
        <title>Deep-cultivation of Planctomycetes and their phenomic and genomic characterization uncovers novel biology.</title>
        <authorList>
            <person name="Wiegand S."/>
            <person name="Jogler M."/>
            <person name="Boedeker C."/>
            <person name="Pinto D."/>
            <person name="Vollmers J."/>
            <person name="Rivas-Marin E."/>
            <person name="Kohn T."/>
            <person name="Peeters S.H."/>
            <person name="Heuer A."/>
            <person name="Rast P."/>
            <person name="Oberbeckmann S."/>
            <person name="Bunk B."/>
            <person name="Jeske O."/>
            <person name="Meyerdierks A."/>
            <person name="Storesund J.E."/>
            <person name="Kallscheuer N."/>
            <person name="Luecker S."/>
            <person name="Lage O.M."/>
            <person name="Pohl T."/>
            <person name="Merkel B.J."/>
            <person name="Hornburger P."/>
            <person name="Mueller R.-W."/>
            <person name="Bruemmer F."/>
            <person name="Labrenz M."/>
            <person name="Spormann A.M."/>
            <person name="Op Den Camp H."/>
            <person name="Overmann J."/>
            <person name="Amann R."/>
            <person name="Jetten M.S.M."/>
            <person name="Mascher T."/>
            <person name="Medema M.H."/>
            <person name="Devos D.P."/>
            <person name="Kaster A.-K."/>
            <person name="Ovreas L."/>
            <person name="Rohde M."/>
            <person name="Galperin M.Y."/>
            <person name="Jogler C."/>
        </authorList>
    </citation>
    <scope>NUCLEOTIDE SEQUENCE [LARGE SCALE GENOMIC DNA]</scope>
    <source>
        <strain evidence="3 4">Pan54</strain>
    </source>
</reference>
<proteinExistence type="predicted"/>
<dbReference type="OrthoDB" id="9779344at2"/>
<evidence type="ECO:0000256" key="1">
    <source>
        <dbReference type="SAM" id="MobiDB-lite"/>
    </source>
</evidence>
<keyword evidence="4" id="KW-1185">Reference proteome</keyword>
<evidence type="ECO:0000313" key="4">
    <source>
        <dbReference type="Proteomes" id="UP000316095"/>
    </source>
</evidence>
<dbReference type="RefSeq" id="WP_146505648.1">
    <property type="nucleotide sequence ID" value="NZ_SJPG01000001.1"/>
</dbReference>
<dbReference type="Pfam" id="PF04468">
    <property type="entry name" value="PSP1"/>
    <property type="match status" value="1"/>
</dbReference>
<evidence type="ECO:0000259" key="2">
    <source>
        <dbReference type="PROSITE" id="PS51411"/>
    </source>
</evidence>
<dbReference type="InterPro" id="IPR047767">
    <property type="entry name" value="PSP1-like"/>
</dbReference>
<gene>
    <name evidence="3" type="ORF">Pan54_46340</name>
</gene>
<organism evidence="3 4">
    <name type="scientific">Rubinisphaera italica</name>
    <dbReference type="NCBI Taxonomy" id="2527969"/>
    <lineage>
        <taxon>Bacteria</taxon>
        <taxon>Pseudomonadati</taxon>
        <taxon>Planctomycetota</taxon>
        <taxon>Planctomycetia</taxon>
        <taxon>Planctomycetales</taxon>
        <taxon>Planctomycetaceae</taxon>
        <taxon>Rubinisphaera</taxon>
    </lineage>
</organism>
<dbReference type="InterPro" id="IPR007557">
    <property type="entry name" value="PSP1_C"/>
</dbReference>
<comment type="caution">
    <text evidence="3">The sequence shown here is derived from an EMBL/GenBank/DDBJ whole genome shotgun (WGS) entry which is preliminary data.</text>
</comment>
<protein>
    <recommendedName>
        <fullName evidence="2">PSP1 C-terminal domain-containing protein</fullName>
    </recommendedName>
</protein>
<name>A0A5C5XP95_9PLAN</name>
<dbReference type="PANTHER" id="PTHR43830:SF3">
    <property type="entry name" value="PROTEIN PSP1"/>
    <property type="match status" value="1"/>
</dbReference>
<feature type="domain" description="PSP1 C-terminal" evidence="2">
    <location>
        <begin position="69"/>
        <end position="154"/>
    </location>
</feature>
<sequence length="296" mass="33917">MTDDQPIDQFIVRYGTTRFLGVFTWKGKGEPQRGNDVIIRTKRGNEWGEVLGPATERAKSFLQSPEPEGKIQRFPNADDYDTLDRCRIREQVEFDGCTKMILERKLQMQLVDVEHLFGGERAVFYFLAEKRIDFRELVKALAKEYSLRIEMRQIGVRDEAALLADYGDCGKPVCCNTHLSEMPPVSMKMAKVQKATLDPNKISGRCGRLKCCLRYEYDTYEEFQRELPKIGAEVVTREGQGKVIGQEILSKQVVIVYEDRRRITTPLQEIISVIKPKSGKKTAPKVKVAEDVSEEE</sequence>
<accession>A0A5C5XP95</accession>
<evidence type="ECO:0000313" key="3">
    <source>
        <dbReference type="EMBL" id="TWT63875.1"/>
    </source>
</evidence>
<dbReference type="NCBIfam" id="NF041131">
    <property type="entry name" value="RicT_YaaT_fam"/>
    <property type="match status" value="1"/>
</dbReference>
<feature type="region of interest" description="Disordered" evidence="1">
    <location>
        <begin position="277"/>
        <end position="296"/>
    </location>
</feature>
<dbReference type="PROSITE" id="PS51411">
    <property type="entry name" value="PSP1_C"/>
    <property type="match status" value="1"/>
</dbReference>
<dbReference type="AlphaFoldDB" id="A0A5C5XP95"/>
<dbReference type="Proteomes" id="UP000316095">
    <property type="component" value="Unassembled WGS sequence"/>
</dbReference>
<dbReference type="PANTHER" id="PTHR43830">
    <property type="entry name" value="PROTEIN PSP1"/>
    <property type="match status" value="1"/>
</dbReference>